<keyword evidence="5" id="KW-1185">Reference proteome</keyword>
<sequence length="95" mass="10516">MAAGPSNGFTNIGQGNQIGQGYPRELVDEKFISKDDFHNLEMTVQKLENNLKTSQLENDNKTLKQKLAAVQDLGKWSITTIIAIVALAINILNHH</sequence>
<keyword evidence="3" id="KW-1133">Transmembrane helix</keyword>
<evidence type="ECO:0000256" key="3">
    <source>
        <dbReference type="SAM" id="Phobius"/>
    </source>
</evidence>
<feature type="coiled-coil region" evidence="1">
    <location>
        <begin position="37"/>
        <end position="73"/>
    </location>
</feature>
<feature type="transmembrane region" description="Helical" evidence="3">
    <location>
        <begin position="73"/>
        <end position="92"/>
    </location>
</feature>
<accession>A0ABV3S5A3</accession>
<reference evidence="4 5" key="1">
    <citation type="submission" date="2024-07" db="EMBL/GenBank/DDBJ databases">
        <authorList>
            <person name="Yun M."/>
        </authorList>
    </citation>
    <scope>NUCLEOTIDE SEQUENCE [LARGE SCALE GENOMIC DNA]</scope>
    <source>
        <strain evidence="4 5">MS01</strain>
    </source>
</reference>
<feature type="compositionally biased region" description="Low complexity" evidence="2">
    <location>
        <begin position="11"/>
        <end position="20"/>
    </location>
</feature>
<protein>
    <submittedName>
        <fullName evidence="4">Uncharacterized protein</fullName>
    </submittedName>
</protein>
<keyword evidence="3" id="KW-0472">Membrane</keyword>
<gene>
    <name evidence="4" type="ORF">AB3K24_05925</name>
</gene>
<keyword evidence="3" id="KW-0812">Transmembrane</keyword>
<dbReference type="EMBL" id="JBFPER010000001">
    <property type="protein sequence ID" value="MEX0380886.1"/>
    <property type="molecule type" value="Genomic_DNA"/>
</dbReference>
<comment type="caution">
    <text evidence="4">The sequence shown here is derived from an EMBL/GenBank/DDBJ whole genome shotgun (WGS) entry which is preliminary data.</text>
</comment>
<keyword evidence="1" id="KW-0175">Coiled coil</keyword>
<name>A0ABV3S5A3_9LACO</name>
<dbReference type="RefSeq" id="WP_367974289.1">
    <property type="nucleotide sequence ID" value="NZ_JBFPEQ010000001.1"/>
</dbReference>
<feature type="region of interest" description="Disordered" evidence="2">
    <location>
        <begin position="1"/>
        <end position="20"/>
    </location>
</feature>
<evidence type="ECO:0000256" key="2">
    <source>
        <dbReference type="SAM" id="MobiDB-lite"/>
    </source>
</evidence>
<proteinExistence type="predicted"/>
<evidence type="ECO:0000313" key="4">
    <source>
        <dbReference type="EMBL" id="MEX0380886.1"/>
    </source>
</evidence>
<evidence type="ECO:0000313" key="5">
    <source>
        <dbReference type="Proteomes" id="UP001556617"/>
    </source>
</evidence>
<dbReference type="Proteomes" id="UP001556617">
    <property type="component" value="Unassembled WGS sequence"/>
</dbReference>
<evidence type="ECO:0000256" key="1">
    <source>
        <dbReference type="SAM" id="Coils"/>
    </source>
</evidence>
<organism evidence="4 5">
    <name type="scientific">Leuconostoc aquikimchii</name>
    <dbReference type="NCBI Taxonomy" id="3236804"/>
    <lineage>
        <taxon>Bacteria</taxon>
        <taxon>Bacillati</taxon>
        <taxon>Bacillota</taxon>
        <taxon>Bacilli</taxon>
        <taxon>Lactobacillales</taxon>
        <taxon>Lactobacillaceae</taxon>
        <taxon>Leuconostoc</taxon>
    </lineage>
</organism>